<dbReference type="Gene3D" id="3.40.50.1820">
    <property type="entry name" value="alpha/beta hydrolase"/>
    <property type="match status" value="1"/>
</dbReference>
<dbReference type="PANTHER" id="PTHR46623:SF6">
    <property type="entry name" value="ALPHA_BETA-HYDROLASES SUPERFAMILY PROTEIN"/>
    <property type="match status" value="1"/>
</dbReference>
<gene>
    <name evidence="2" type="ORF">NUH88_06160</name>
</gene>
<dbReference type="SUPFAM" id="SSF53474">
    <property type="entry name" value="alpha/beta-Hydrolases"/>
    <property type="match status" value="1"/>
</dbReference>
<keyword evidence="3" id="KW-1185">Reference proteome</keyword>
<sequence length="222" mass="23607">MGEFIQLTASDGHKFDAYLAQPSGKAKGGVVIVQEIFGINAHIRSVADDYASEGYLAVAPALFDRIEPKIELGYEAEDIEKGRDYKGRCSDDAALLDIAAAQGTAAAAGKVGVVGYCWGGYLAWLSTTRLDGFDAGASYYGGGIGSVATEKPKCPVIFHFGENDHAIPMEDVEKVKAAHPELAVNLYPAGHGFNCDHRGSYDATSAKIARERTLELFGDKIG</sequence>
<evidence type="ECO:0000259" key="1">
    <source>
        <dbReference type="Pfam" id="PF01738"/>
    </source>
</evidence>
<organism evidence="2 3">
    <name type="scientific">Nisaea acidiphila</name>
    <dbReference type="NCBI Taxonomy" id="1862145"/>
    <lineage>
        <taxon>Bacteria</taxon>
        <taxon>Pseudomonadati</taxon>
        <taxon>Pseudomonadota</taxon>
        <taxon>Alphaproteobacteria</taxon>
        <taxon>Rhodospirillales</taxon>
        <taxon>Thalassobaculaceae</taxon>
        <taxon>Nisaea</taxon>
    </lineage>
</organism>
<dbReference type="Proteomes" id="UP001060336">
    <property type="component" value="Chromosome"/>
</dbReference>
<protein>
    <submittedName>
        <fullName evidence="2">Dienelactone hydrolase family protein</fullName>
    </submittedName>
</protein>
<dbReference type="InterPro" id="IPR029058">
    <property type="entry name" value="AB_hydrolase_fold"/>
</dbReference>
<dbReference type="InterPro" id="IPR002925">
    <property type="entry name" value="Dienelactn_hydro"/>
</dbReference>
<dbReference type="PANTHER" id="PTHR46623">
    <property type="entry name" value="CARBOXYMETHYLENEBUTENOLIDASE-RELATED"/>
    <property type="match status" value="1"/>
</dbReference>
<dbReference type="EMBL" id="CP102480">
    <property type="protein sequence ID" value="UUX51273.1"/>
    <property type="molecule type" value="Genomic_DNA"/>
</dbReference>
<evidence type="ECO:0000313" key="2">
    <source>
        <dbReference type="EMBL" id="UUX51273.1"/>
    </source>
</evidence>
<dbReference type="KEGG" id="naci:NUH88_06160"/>
<reference evidence="2" key="1">
    <citation type="submission" date="2022-08" db="EMBL/GenBank/DDBJ databases">
        <title>Nisaea acidiphila sp. nov., isolated from a marine algal debris and emended description of the genus Nisaea Urios et al. 2008.</title>
        <authorList>
            <person name="Kwon K."/>
        </authorList>
    </citation>
    <scope>NUCLEOTIDE SEQUENCE</scope>
    <source>
        <strain evidence="2">MEBiC11861</strain>
    </source>
</reference>
<dbReference type="Pfam" id="PF01738">
    <property type="entry name" value="DLH"/>
    <property type="match status" value="1"/>
</dbReference>
<feature type="domain" description="Dienelactone hydrolase" evidence="1">
    <location>
        <begin position="15"/>
        <end position="219"/>
    </location>
</feature>
<accession>A0A9J7AXW2</accession>
<dbReference type="AlphaFoldDB" id="A0A9J7AXW2"/>
<dbReference type="RefSeq" id="WP_257770671.1">
    <property type="nucleotide sequence ID" value="NZ_CP102480.1"/>
</dbReference>
<dbReference type="GO" id="GO:0016787">
    <property type="term" value="F:hydrolase activity"/>
    <property type="evidence" value="ECO:0007669"/>
    <property type="project" value="UniProtKB-KW"/>
</dbReference>
<proteinExistence type="predicted"/>
<dbReference type="InterPro" id="IPR051049">
    <property type="entry name" value="Dienelactone_hydrolase-like"/>
</dbReference>
<keyword evidence="2" id="KW-0378">Hydrolase</keyword>
<evidence type="ECO:0000313" key="3">
    <source>
        <dbReference type="Proteomes" id="UP001060336"/>
    </source>
</evidence>
<name>A0A9J7AXW2_9PROT</name>